<proteinExistence type="predicted"/>
<feature type="region of interest" description="Disordered" evidence="1">
    <location>
        <begin position="1"/>
        <end position="39"/>
    </location>
</feature>
<evidence type="ECO:0000256" key="1">
    <source>
        <dbReference type="SAM" id="MobiDB-lite"/>
    </source>
</evidence>
<sequence>MASSFTTPPRIILIPSNNTSHSSSSSLNVANGTASSNNQKCSPKVVIAHSTKSLATSVRNDLYKQASLSQGSLLQLTAGGQNITVQQPFHQNIQQNSIDHQQYPAHIKQIIQMARINPMLNDLNKRKGSDLLQTRPNQSLLPNLTSNTKNNDISTNCTNTSIPETFVATIRRPTPVSSSLPASNVTFVPPTFINAKNLSNMYRIQDSNQQQRKQIGLPPTSLMVSLPVQQDSDLKENMHTKNFQNNFASTPSSSSFTQLASAESHSIRQNRKPCNCTKSMCLKL</sequence>
<dbReference type="Proteomes" id="UP000677228">
    <property type="component" value="Unassembled WGS sequence"/>
</dbReference>
<dbReference type="AlphaFoldDB" id="A0A8S2FZ21"/>
<accession>A0A8S2FZ21</accession>
<evidence type="ECO:0000313" key="2">
    <source>
        <dbReference type="EMBL" id="CAF1585840.1"/>
    </source>
</evidence>
<organism evidence="2 4">
    <name type="scientific">Didymodactylos carnosus</name>
    <dbReference type="NCBI Taxonomy" id="1234261"/>
    <lineage>
        <taxon>Eukaryota</taxon>
        <taxon>Metazoa</taxon>
        <taxon>Spiralia</taxon>
        <taxon>Gnathifera</taxon>
        <taxon>Rotifera</taxon>
        <taxon>Eurotatoria</taxon>
        <taxon>Bdelloidea</taxon>
        <taxon>Philodinida</taxon>
        <taxon>Philodinidae</taxon>
        <taxon>Didymodactylos</taxon>
    </lineage>
</organism>
<feature type="compositionally biased region" description="Low complexity" evidence="1">
    <location>
        <begin position="16"/>
        <end position="28"/>
    </location>
</feature>
<protein>
    <submittedName>
        <fullName evidence="2">Uncharacterized protein</fullName>
    </submittedName>
</protein>
<dbReference type="EMBL" id="CAJOBA010070229">
    <property type="protein sequence ID" value="CAF4387140.1"/>
    <property type="molecule type" value="Genomic_DNA"/>
</dbReference>
<dbReference type="EMBL" id="CAJNOK010047018">
    <property type="protein sequence ID" value="CAF1585840.1"/>
    <property type="molecule type" value="Genomic_DNA"/>
</dbReference>
<dbReference type="Proteomes" id="UP000682733">
    <property type="component" value="Unassembled WGS sequence"/>
</dbReference>
<reference evidence="2" key="1">
    <citation type="submission" date="2021-02" db="EMBL/GenBank/DDBJ databases">
        <authorList>
            <person name="Nowell W R."/>
        </authorList>
    </citation>
    <scope>NUCLEOTIDE SEQUENCE</scope>
</reference>
<evidence type="ECO:0000313" key="3">
    <source>
        <dbReference type="EMBL" id="CAF4387140.1"/>
    </source>
</evidence>
<comment type="caution">
    <text evidence="2">The sequence shown here is derived from an EMBL/GenBank/DDBJ whole genome shotgun (WGS) entry which is preliminary data.</text>
</comment>
<evidence type="ECO:0000313" key="4">
    <source>
        <dbReference type="Proteomes" id="UP000677228"/>
    </source>
</evidence>
<name>A0A8S2FZ21_9BILA</name>
<feature type="compositionally biased region" description="Polar residues" evidence="1">
    <location>
        <begin position="29"/>
        <end position="39"/>
    </location>
</feature>
<gene>
    <name evidence="2" type="ORF">OVA965_LOCUS41252</name>
    <name evidence="3" type="ORF">TMI583_LOCUS42842</name>
</gene>